<feature type="domain" description="N-acetyltransferase" evidence="2">
    <location>
        <begin position="38"/>
        <end position="119"/>
    </location>
</feature>
<dbReference type="GO" id="GO:0016747">
    <property type="term" value="F:acyltransferase activity, transferring groups other than amino-acyl groups"/>
    <property type="evidence" value="ECO:0007669"/>
    <property type="project" value="InterPro"/>
</dbReference>
<evidence type="ECO:0000256" key="1">
    <source>
        <dbReference type="SAM" id="MobiDB-lite"/>
    </source>
</evidence>
<dbReference type="InterPro" id="IPR016181">
    <property type="entry name" value="Acyl_CoA_acyltransferase"/>
</dbReference>
<protein>
    <recommendedName>
        <fullName evidence="2">N-acetyltransferase domain-containing protein</fullName>
    </recommendedName>
</protein>
<accession>A0AA39Q731</accession>
<reference evidence="3" key="1">
    <citation type="submission" date="2023-06" db="EMBL/GenBank/DDBJ databases">
        <authorList>
            <consortium name="Lawrence Berkeley National Laboratory"/>
            <person name="Ahrendt S."/>
            <person name="Sahu N."/>
            <person name="Indic B."/>
            <person name="Wong-Bajracharya J."/>
            <person name="Merenyi Z."/>
            <person name="Ke H.-M."/>
            <person name="Monk M."/>
            <person name="Kocsube S."/>
            <person name="Drula E."/>
            <person name="Lipzen A."/>
            <person name="Balint B."/>
            <person name="Henrissat B."/>
            <person name="Andreopoulos B."/>
            <person name="Martin F.M."/>
            <person name="Harder C.B."/>
            <person name="Rigling D."/>
            <person name="Ford K.L."/>
            <person name="Foster G.D."/>
            <person name="Pangilinan J."/>
            <person name="Papanicolaou A."/>
            <person name="Barry K."/>
            <person name="LaButti K."/>
            <person name="Viragh M."/>
            <person name="Koriabine M."/>
            <person name="Yan M."/>
            <person name="Riley R."/>
            <person name="Champramary S."/>
            <person name="Plett K.L."/>
            <person name="Tsai I.J."/>
            <person name="Slot J."/>
            <person name="Sipos G."/>
            <person name="Plett J."/>
            <person name="Nagy L.G."/>
            <person name="Grigoriev I.V."/>
        </authorList>
    </citation>
    <scope>NUCLEOTIDE SEQUENCE</scope>
    <source>
        <strain evidence="3">HWK02</strain>
    </source>
</reference>
<evidence type="ECO:0000313" key="3">
    <source>
        <dbReference type="EMBL" id="KAK0496369.1"/>
    </source>
</evidence>
<dbReference type="SUPFAM" id="SSF55729">
    <property type="entry name" value="Acyl-CoA N-acyltransferases (Nat)"/>
    <property type="match status" value="1"/>
</dbReference>
<gene>
    <name evidence="3" type="ORF">EDD18DRAFT_204217</name>
</gene>
<dbReference type="Proteomes" id="UP001175228">
    <property type="component" value="Unassembled WGS sequence"/>
</dbReference>
<evidence type="ECO:0000313" key="4">
    <source>
        <dbReference type="Proteomes" id="UP001175228"/>
    </source>
</evidence>
<name>A0AA39Q731_9AGAR</name>
<comment type="caution">
    <text evidence="3">The sequence shown here is derived from an EMBL/GenBank/DDBJ whole genome shotgun (WGS) entry which is preliminary data.</text>
</comment>
<organism evidence="3 4">
    <name type="scientific">Armillaria luteobubalina</name>
    <dbReference type="NCBI Taxonomy" id="153913"/>
    <lineage>
        <taxon>Eukaryota</taxon>
        <taxon>Fungi</taxon>
        <taxon>Dikarya</taxon>
        <taxon>Basidiomycota</taxon>
        <taxon>Agaricomycotina</taxon>
        <taxon>Agaricomycetes</taxon>
        <taxon>Agaricomycetidae</taxon>
        <taxon>Agaricales</taxon>
        <taxon>Marasmiineae</taxon>
        <taxon>Physalacriaceae</taxon>
        <taxon>Armillaria</taxon>
    </lineage>
</organism>
<keyword evidence="4" id="KW-1185">Reference proteome</keyword>
<sequence>MEPILTKTEDPDDSSASRSPHSPHTHLLNAKFASPESYASQSRGPQTDWNFPDFPKEPLGLIYLFSTPHHQSLNAVGEVRLGIILHEKYRGYGYAQQAVQLVVEYAFEELKCHRIQATLLQTPLKAHALKLFTRERFGHEGTRRGAFFSPLEQEWKIRQLWRCLTWSGLSVPRCVGRRRRSGMKCSSGMRGNEICFCDGSKVGGRRKGGCSKGRLAWRPSGMRLTRTRATRRERQRLSIWRTLRLIKSTSLQLKMRMGM</sequence>
<dbReference type="EMBL" id="JAUEPU010000015">
    <property type="protein sequence ID" value="KAK0496369.1"/>
    <property type="molecule type" value="Genomic_DNA"/>
</dbReference>
<evidence type="ECO:0000259" key="2">
    <source>
        <dbReference type="Pfam" id="PF13302"/>
    </source>
</evidence>
<dbReference type="InterPro" id="IPR000182">
    <property type="entry name" value="GNAT_dom"/>
</dbReference>
<feature type="region of interest" description="Disordered" evidence="1">
    <location>
        <begin position="1"/>
        <end position="30"/>
    </location>
</feature>
<proteinExistence type="predicted"/>
<dbReference type="Pfam" id="PF13302">
    <property type="entry name" value="Acetyltransf_3"/>
    <property type="match status" value="1"/>
</dbReference>
<dbReference type="Gene3D" id="3.40.630.30">
    <property type="match status" value="1"/>
</dbReference>
<dbReference type="AlphaFoldDB" id="A0AA39Q731"/>